<evidence type="ECO:0000313" key="3">
    <source>
        <dbReference type="Proteomes" id="UP000238701"/>
    </source>
</evidence>
<dbReference type="AlphaFoldDB" id="A0A2U3JZ91"/>
<reference evidence="3" key="1">
    <citation type="submission" date="2018-02" db="EMBL/GenBank/DDBJ databases">
        <authorList>
            <person name="Hausmann B."/>
        </authorList>
    </citation>
    <scope>NUCLEOTIDE SEQUENCE [LARGE SCALE GENOMIC DNA]</scope>
    <source>
        <strain evidence="3">Peat soil MAG SbA1</strain>
    </source>
</reference>
<protein>
    <submittedName>
        <fullName evidence="2">Uncharacterized protein</fullName>
    </submittedName>
</protein>
<evidence type="ECO:0000256" key="1">
    <source>
        <dbReference type="SAM" id="MobiDB-lite"/>
    </source>
</evidence>
<dbReference type="EMBL" id="OMOD01000009">
    <property type="protein sequence ID" value="SPF32637.1"/>
    <property type="molecule type" value="Genomic_DNA"/>
</dbReference>
<name>A0A2U3JZ91_9BACT</name>
<gene>
    <name evidence="2" type="ORF">SBA1_1060002</name>
</gene>
<feature type="region of interest" description="Disordered" evidence="1">
    <location>
        <begin position="25"/>
        <end position="60"/>
    </location>
</feature>
<dbReference type="Proteomes" id="UP000238701">
    <property type="component" value="Unassembled WGS sequence"/>
</dbReference>
<feature type="compositionally biased region" description="Basic residues" evidence="1">
    <location>
        <begin position="25"/>
        <end position="48"/>
    </location>
</feature>
<feature type="compositionally biased region" description="Polar residues" evidence="1">
    <location>
        <begin position="51"/>
        <end position="60"/>
    </location>
</feature>
<sequence length="60" mass="7069">MAISGALFLWGVYIGKLIFRRMERHGHPTSKRQAVRRRATEKFRHKRKTEQAAQDSDWSA</sequence>
<organism evidence="2 3">
    <name type="scientific">Candidatus Sulfotelmatobacter kueseliae</name>
    <dbReference type="NCBI Taxonomy" id="2042962"/>
    <lineage>
        <taxon>Bacteria</taxon>
        <taxon>Pseudomonadati</taxon>
        <taxon>Acidobacteriota</taxon>
        <taxon>Terriglobia</taxon>
        <taxon>Terriglobales</taxon>
        <taxon>Candidatus Korobacteraceae</taxon>
        <taxon>Candidatus Sulfotelmatobacter</taxon>
    </lineage>
</organism>
<evidence type="ECO:0000313" key="2">
    <source>
        <dbReference type="EMBL" id="SPF32637.1"/>
    </source>
</evidence>
<accession>A0A2U3JZ91</accession>
<proteinExistence type="predicted"/>